<dbReference type="Pfam" id="PF20700">
    <property type="entry name" value="Mutator"/>
    <property type="match status" value="1"/>
</dbReference>
<evidence type="ECO:0000313" key="2">
    <source>
        <dbReference type="EMBL" id="CAH1102139.1"/>
    </source>
</evidence>
<dbReference type="EMBL" id="OV651824">
    <property type="protein sequence ID" value="CAH1102139.1"/>
    <property type="molecule type" value="Genomic_DNA"/>
</dbReference>
<proteinExistence type="predicted"/>
<evidence type="ECO:0000313" key="3">
    <source>
        <dbReference type="Proteomes" id="UP001153636"/>
    </source>
</evidence>
<dbReference type="OrthoDB" id="7698403at2759"/>
<dbReference type="InterPro" id="IPR049012">
    <property type="entry name" value="Mutator_transp_dom"/>
</dbReference>
<feature type="domain" description="Mutator-like transposase" evidence="1">
    <location>
        <begin position="29"/>
        <end position="95"/>
    </location>
</feature>
<name>A0A9P0G4W7_9CUCU</name>
<gene>
    <name evidence="2" type="ORF">PSYICH_LOCUS3309</name>
</gene>
<dbReference type="Proteomes" id="UP001153636">
    <property type="component" value="Chromosome 12"/>
</dbReference>
<dbReference type="AlphaFoldDB" id="A0A9P0G4W7"/>
<sequence length="287" mass="33273">MNNAKKLRKETPSLRNNLCNGRIVGLRELGKHLKCCLCERVLSLENITNETRKGLYSILNVKCNQCNIETIVPTDKVHATKSEVKHSDVNTKAVLDRLAIIRNFNELKSHNEQSLYLAGLISHEPVKRRRQREANDEDVIYHSFFYKYKVRVMRENGTQEIPICYKAMLSLHGISAKRLQNIQQKLVKDGHAGEDCRGRHTNRPNKLDKKQPMQSVVIFGHLKASNSSALDMNQQLHLKKTESFNQRKRPERKRAQQYGHIEAIAMDYQKNLQLPNISTNDVYYKKQ</sequence>
<keyword evidence="3" id="KW-1185">Reference proteome</keyword>
<protein>
    <recommendedName>
        <fullName evidence="1">Mutator-like transposase domain-containing protein</fullName>
    </recommendedName>
</protein>
<organism evidence="2 3">
    <name type="scientific">Psylliodes chrysocephalus</name>
    <dbReference type="NCBI Taxonomy" id="3402493"/>
    <lineage>
        <taxon>Eukaryota</taxon>
        <taxon>Metazoa</taxon>
        <taxon>Ecdysozoa</taxon>
        <taxon>Arthropoda</taxon>
        <taxon>Hexapoda</taxon>
        <taxon>Insecta</taxon>
        <taxon>Pterygota</taxon>
        <taxon>Neoptera</taxon>
        <taxon>Endopterygota</taxon>
        <taxon>Coleoptera</taxon>
        <taxon>Polyphaga</taxon>
        <taxon>Cucujiformia</taxon>
        <taxon>Chrysomeloidea</taxon>
        <taxon>Chrysomelidae</taxon>
        <taxon>Galerucinae</taxon>
        <taxon>Alticini</taxon>
        <taxon>Psylliodes</taxon>
    </lineage>
</organism>
<reference evidence="2" key="1">
    <citation type="submission" date="2022-01" db="EMBL/GenBank/DDBJ databases">
        <authorList>
            <person name="King R."/>
        </authorList>
    </citation>
    <scope>NUCLEOTIDE SEQUENCE</scope>
</reference>
<accession>A0A9P0G4W7</accession>
<evidence type="ECO:0000259" key="1">
    <source>
        <dbReference type="Pfam" id="PF20700"/>
    </source>
</evidence>